<dbReference type="CDD" id="cd07025">
    <property type="entry name" value="Peptidase_S66"/>
    <property type="match status" value="1"/>
</dbReference>
<comment type="caution">
    <text evidence="9">The sequence shown here is derived from an EMBL/GenBank/DDBJ whole genome shotgun (WGS) entry which is preliminary data.</text>
</comment>
<evidence type="ECO:0000259" key="7">
    <source>
        <dbReference type="Pfam" id="PF02016"/>
    </source>
</evidence>
<evidence type="ECO:0000313" key="9">
    <source>
        <dbReference type="EMBL" id="PPK48485.1"/>
    </source>
</evidence>
<dbReference type="EMBL" id="PTIS01000006">
    <property type="protein sequence ID" value="PPK48485.1"/>
    <property type="molecule type" value="Genomic_DNA"/>
</dbReference>
<dbReference type="Pfam" id="PF17676">
    <property type="entry name" value="Peptidase_S66C"/>
    <property type="match status" value="1"/>
</dbReference>
<dbReference type="Gene3D" id="3.50.30.60">
    <property type="entry name" value="LD-carboxypeptidase A C-terminal domain-like"/>
    <property type="match status" value="1"/>
</dbReference>
<evidence type="ECO:0000313" key="10">
    <source>
        <dbReference type="Proteomes" id="UP000239863"/>
    </source>
</evidence>
<dbReference type="AlphaFoldDB" id="A0A2S6FYC0"/>
<evidence type="ECO:0000256" key="3">
    <source>
        <dbReference type="ARBA" id="ARBA00022670"/>
    </source>
</evidence>
<dbReference type="InterPro" id="IPR040921">
    <property type="entry name" value="Peptidase_S66C"/>
</dbReference>
<dbReference type="PIRSF" id="PIRSF028757">
    <property type="entry name" value="LD-carboxypeptidase"/>
    <property type="match status" value="1"/>
</dbReference>
<dbReference type="Proteomes" id="UP000239863">
    <property type="component" value="Unassembled WGS sequence"/>
</dbReference>
<dbReference type="SUPFAM" id="SSF141986">
    <property type="entry name" value="LD-carboxypeptidase A C-terminal domain-like"/>
    <property type="match status" value="1"/>
</dbReference>
<proteinExistence type="inferred from homology"/>
<evidence type="ECO:0000256" key="6">
    <source>
        <dbReference type="PIRSR" id="PIRSR028757-1"/>
    </source>
</evidence>
<gene>
    <name evidence="9" type="ORF">BD821_1065</name>
</gene>
<feature type="active site" description="Nucleophile" evidence="6">
    <location>
        <position position="108"/>
    </location>
</feature>
<dbReference type="RefSeq" id="WP_104409682.1">
    <property type="nucleotide sequence ID" value="NZ_PTIS01000006.1"/>
</dbReference>
<dbReference type="Gene3D" id="3.40.50.10740">
    <property type="entry name" value="Class I glutamine amidotransferase-like"/>
    <property type="match status" value="1"/>
</dbReference>
<dbReference type="PANTHER" id="PTHR30237">
    <property type="entry name" value="MURAMOYLTETRAPEPTIDE CARBOXYPEPTIDASE"/>
    <property type="match status" value="1"/>
</dbReference>
<dbReference type="InterPro" id="IPR027461">
    <property type="entry name" value="Carboxypeptidase_A_C_sf"/>
</dbReference>
<organism evidence="9 10">
    <name type="scientific">Clostridium algidicarnis DSM 15099</name>
    <dbReference type="NCBI Taxonomy" id="1121295"/>
    <lineage>
        <taxon>Bacteria</taxon>
        <taxon>Bacillati</taxon>
        <taxon>Bacillota</taxon>
        <taxon>Clostridia</taxon>
        <taxon>Eubacteriales</taxon>
        <taxon>Clostridiaceae</taxon>
        <taxon>Clostridium</taxon>
    </lineage>
</organism>
<dbReference type="InterPro" id="IPR003507">
    <property type="entry name" value="S66_fam"/>
</dbReference>
<evidence type="ECO:0000256" key="2">
    <source>
        <dbReference type="ARBA" id="ARBA00022645"/>
    </source>
</evidence>
<dbReference type="SUPFAM" id="SSF52317">
    <property type="entry name" value="Class I glutamine amidotransferase-like"/>
    <property type="match status" value="1"/>
</dbReference>
<reference evidence="9 10" key="1">
    <citation type="submission" date="2018-02" db="EMBL/GenBank/DDBJ databases">
        <title>Genomic Encyclopedia of Archaeal and Bacterial Type Strains, Phase II (KMG-II): from individual species to whole genera.</title>
        <authorList>
            <person name="Goeker M."/>
        </authorList>
    </citation>
    <scope>NUCLEOTIDE SEQUENCE [LARGE SCALE GENOMIC DNA]</scope>
    <source>
        <strain evidence="9 10">DSM 15099</strain>
    </source>
</reference>
<keyword evidence="4" id="KW-0378">Hydrolase</keyword>
<dbReference type="OrthoDB" id="9807329at2"/>
<dbReference type="GO" id="GO:0006508">
    <property type="term" value="P:proteolysis"/>
    <property type="evidence" value="ECO:0007669"/>
    <property type="project" value="UniProtKB-KW"/>
</dbReference>
<evidence type="ECO:0000256" key="4">
    <source>
        <dbReference type="ARBA" id="ARBA00022801"/>
    </source>
</evidence>
<accession>A0A2S6FYC0</accession>
<feature type="active site" description="Charge relay system" evidence="6">
    <location>
        <position position="274"/>
    </location>
</feature>
<name>A0A2S6FYC0_9CLOT</name>
<evidence type="ECO:0000259" key="8">
    <source>
        <dbReference type="Pfam" id="PF17676"/>
    </source>
</evidence>
<dbReference type="InterPro" id="IPR029062">
    <property type="entry name" value="Class_I_gatase-like"/>
</dbReference>
<dbReference type="GO" id="GO:0008236">
    <property type="term" value="F:serine-type peptidase activity"/>
    <property type="evidence" value="ECO:0007669"/>
    <property type="project" value="UniProtKB-KW"/>
</dbReference>
<feature type="domain" description="LD-carboxypeptidase N-terminal" evidence="7">
    <location>
        <begin position="12"/>
        <end position="128"/>
    </location>
</feature>
<dbReference type="InterPro" id="IPR040449">
    <property type="entry name" value="Peptidase_S66_N"/>
</dbReference>
<comment type="similarity">
    <text evidence="1">Belongs to the peptidase S66 family.</text>
</comment>
<protein>
    <submittedName>
        <fullName evidence="9">Muramoyltetrapeptide carboxypeptidase</fullName>
    </submittedName>
</protein>
<dbReference type="Pfam" id="PF02016">
    <property type="entry name" value="Peptidase_S66"/>
    <property type="match status" value="1"/>
</dbReference>
<dbReference type="PANTHER" id="PTHR30237:SF2">
    <property type="entry name" value="MUREIN TETRAPEPTIDE CARBOXYPEPTIDASE"/>
    <property type="match status" value="1"/>
</dbReference>
<dbReference type="STRING" id="37659.GCA_000703125_00758"/>
<dbReference type="InterPro" id="IPR027478">
    <property type="entry name" value="LdcA_N"/>
</dbReference>
<evidence type="ECO:0000256" key="1">
    <source>
        <dbReference type="ARBA" id="ARBA00010233"/>
    </source>
</evidence>
<keyword evidence="5" id="KW-0720">Serine protease</keyword>
<feature type="domain" description="LD-carboxypeptidase C-terminal" evidence="8">
    <location>
        <begin position="174"/>
        <end position="289"/>
    </location>
</feature>
<evidence type="ECO:0000256" key="5">
    <source>
        <dbReference type="ARBA" id="ARBA00022825"/>
    </source>
</evidence>
<keyword evidence="2 9" id="KW-0121">Carboxypeptidase</keyword>
<dbReference type="GO" id="GO:0004180">
    <property type="term" value="F:carboxypeptidase activity"/>
    <property type="evidence" value="ECO:0007669"/>
    <property type="project" value="UniProtKB-KW"/>
</dbReference>
<keyword evidence="3" id="KW-0645">Protease</keyword>
<sequence>MLSNKLEFGDTISVIAPAGFEENSIIDEKINIISSLGFNIKKSVHLYDKYGYLAGKDIDRSRDLMDAFKDPSIKAIICFRGGYGSSRILPYLNFEIIKENPKIFMGFSDITVLLNSIYEKSSLITYHGPMVNSDMMNIYNLKNFVNTLMKNNDILNISNPKSDKLNFYGSNSIEGYLVGGNLSIICSTLGTPYEIDTKDKILFIEEINEEPYKIDRMLTQLKLSNKLDCCKGFILGKFTNCNTSNTRSFSLTQVLKDNLLFFNKPTVINISSGHDNNNLILPIGAKYKIDVKKEKLGIIEEFLI</sequence>
<feature type="active site" description="Charge relay system" evidence="6">
    <location>
        <position position="205"/>
    </location>
</feature>